<feature type="binding site" evidence="12">
    <location>
        <position position="66"/>
    </location>
    <ligand>
        <name>a divalent metal cation</name>
        <dbReference type="ChEBI" id="CHEBI:60240"/>
        <label>1</label>
    </ligand>
</feature>
<evidence type="ECO:0000256" key="12">
    <source>
        <dbReference type="PIRSR" id="PIRSR602678-1"/>
    </source>
</evidence>
<sequence length="349" mass="38032">MDLKEVVSNLESWAPTSLAEKWDNVGLLVEPSGQHNVRSILLTNDLTEKVLQEAIEKRANMIISYHPPIFVPLKRLTSKSFKERIIVKAIEERIAIYSPHTAFDAVFGGVNDWLAKGLGRGSVDPITYSMEACVKGCDYNVTAIAPSTEAAEKINSQINSLGGIGSNSIGKTERFGDPALPKIVTHCSGDTLSAVMQILQSYTIYYLEIYQLAKKPIPGTGSGRLCTLDTPVTLPDIIHRIKKHLQLPHLRVAYAPSKAKDTLLSTVALCAGSGASVLQGVAADVYLTGEMSHHEVLEAVSRGVHVILCEHSNTERGFLVPFRQQLYNMLSGQVQVMVSETDADPLLVV</sequence>
<dbReference type="OrthoDB" id="3345469at2759"/>
<evidence type="ECO:0000313" key="14">
    <source>
        <dbReference type="Proteomes" id="UP000001593"/>
    </source>
</evidence>
<dbReference type="Gene3D" id="3.40.1390.30">
    <property type="entry name" value="NIF3 (NGG1p interacting factor 3)-like"/>
    <property type="match status" value="2"/>
</dbReference>
<comment type="similarity">
    <text evidence="3 11">Belongs to the GTP cyclohydrolase I type 2/NIF3 family.</text>
</comment>
<comment type="function">
    <text evidence="9">May function as a transcriptional corepressor through its interaction with COPS2, negatively regulating the expression of genes involved in neuronal differentiation.</text>
</comment>
<organism evidence="13 14">
    <name type="scientific">Nematostella vectensis</name>
    <name type="common">Starlet sea anemone</name>
    <dbReference type="NCBI Taxonomy" id="45351"/>
    <lineage>
        <taxon>Eukaryota</taxon>
        <taxon>Metazoa</taxon>
        <taxon>Cnidaria</taxon>
        <taxon>Anthozoa</taxon>
        <taxon>Hexacorallia</taxon>
        <taxon>Actiniaria</taxon>
        <taxon>Edwardsiidae</taxon>
        <taxon>Nematostella</taxon>
    </lineage>
</organism>
<dbReference type="InterPro" id="IPR017222">
    <property type="entry name" value="DUF34/NIF3_animal"/>
</dbReference>
<dbReference type="STRING" id="45351.A7SAJ3"/>
<dbReference type="FunFam" id="3.40.1390.30:FF:000004">
    <property type="entry name" value="NIF3-like protein 1"/>
    <property type="match status" value="1"/>
</dbReference>
<dbReference type="AlphaFoldDB" id="A7SAJ3"/>
<name>A7SAJ3_NEMVE</name>
<dbReference type="InParanoid" id="A7SAJ3"/>
<evidence type="ECO:0000313" key="13">
    <source>
        <dbReference type="EMBL" id="EDO39288.1"/>
    </source>
</evidence>
<dbReference type="InterPro" id="IPR036069">
    <property type="entry name" value="DUF34/NIF3_sf"/>
</dbReference>
<evidence type="ECO:0000256" key="9">
    <source>
        <dbReference type="ARBA" id="ARBA00059551"/>
    </source>
</evidence>
<reference evidence="13 14" key="1">
    <citation type="journal article" date="2007" name="Science">
        <title>Sea anemone genome reveals ancestral eumetazoan gene repertoire and genomic organization.</title>
        <authorList>
            <person name="Putnam N.H."/>
            <person name="Srivastava M."/>
            <person name="Hellsten U."/>
            <person name="Dirks B."/>
            <person name="Chapman J."/>
            <person name="Salamov A."/>
            <person name="Terry A."/>
            <person name="Shapiro H."/>
            <person name="Lindquist E."/>
            <person name="Kapitonov V.V."/>
            <person name="Jurka J."/>
            <person name="Genikhovich G."/>
            <person name="Grigoriev I.V."/>
            <person name="Lucas S.M."/>
            <person name="Steele R.E."/>
            <person name="Finnerty J.R."/>
            <person name="Technau U."/>
            <person name="Martindale M.Q."/>
            <person name="Rokhsar D.S."/>
        </authorList>
    </citation>
    <scope>NUCLEOTIDE SEQUENCE [LARGE SCALE GENOMIC DNA]</scope>
    <source>
        <strain evidence="14">CH2 X CH6</strain>
    </source>
</reference>
<dbReference type="FunFam" id="3.40.1390.30:FF:000001">
    <property type="entry name" value="GTP cyclohydrolase 1 type 2"/>
    <property type="match status" value="1"/>
</dbReference>
<evidence type="ECO:0000256" key="3">
    <source>
        <dbReference type="ARBA" id="ARBA00006964"/>
    </source>
</evidence>
<dbReference type="KEGG" id="nve:5510931"/>
<dbReference type="eggNOG" id="KOG4131">
    <property type="taxonomic scope" value="Eukaryota"/>
</dbReference>
<dbReference type="PIRSF" id="PIRSF037490">
    <property type="entry name" value="UCP037490_NIF3_euk"/>
    <property type="match status" value="1"/>
</dbReference>
<accession>A7SAJ3</accession>
<evidence type="ECO:0000256" key="1">
    <source>
        <dbReference type="ARBA" id="ARBA00004123"/>
    </source>
</evidence>
<evidence type="ECO:0000256" key="8">
    <source>
        <dbReference type="ARBA" id="ARBA00023242"/>
    </source>
</evidence>
<evidence type="ECO:0000256" key="6">
    <source>
        <dbReference type="ARBA" id="ARBA00022553"/>
    </source>
</evidence>
<feature type="binding site" evidence="12">
    <location>
        <position position="311"/>
    </location>
    <ligand>
        <name>a divalent metal cation</name>
        <dbReference type="ChEBI" id="CHEBI:60240"/>
        <label>1</label>
    </ligand>
</feature>
<proteinExistence type="inferred from homology"/>
<keyword evidence="8" id="KW-0539">Nucleus</keyword>
<protein>
    <recommendedName>
        <fullName evidence="4 11">NIF3-like protein 1</fullName>
    </recommendedName>
</protein>
<comment type="subcellular location">
    <subcellularLocation>
        <location evidence="2">Cytoplasm</location>
    </subcellularLocation>
    <subcellularLocation>
        <location evidence="1">Nucleus</location>
    </subcellularLocation>
</comment>
<evidence type="ECO:0000256" key="2">
    <source>
        <dbReference type="ARBA" id="ARBA00004496"/>
    </source>
</evidence>
<keyword evidence="6" id="KW-0597">Phosphoprotein</keyword>
<evidence type="ECO:0000256" key="10">
    <source>
        <dbReference type="ARBA" id="ARBA00062046"/>
    </source>
</evidence>
<dbReference type="PANTHER" id="PTHR13799">
    <property type="entry name" value="NGG1 INTERACTING FACTOR 3"/>
    <property type="match status" value="1"/>
</dbReference>
<feature type="binding site" evidence="12">
    <location>
        <position position="315"/>
    </location>
    <ligand>
        <name>a divalent metal cation</name>
        <dbReference type="ChEBI" id="CHEBI:60240"/>
        <label>1</label>
    </ligand>
</feature>
<dbReference type="PANTHER" id="PTHR13799:SF13">
    <property type="entry name" value="NIF3-LIKE PROTEIN 1"/>
    <property type="match status" value="1"/>
</dbReference>
<comment type="subunit">
    <text evidence="10">Homodimer. Interacts with COPS2. Interacts with THOC7.</text>
</comment>
<keyword evidence="12" id="KW-0479">Metal-binding</keyword>
<dbReference type="OMA" id="KYHEFFD"/>
<dbReference type="GO" id="GO:0005739">
    <property type="term" value="C:mitochondrion"/>
    <property type="evidence" value="ECO:0000318"/>
    <property type="project" value="GO_Central"/>
</dbReference>
<dbReference type="GO" id="GO:0005737">
    <property type="term" value="C:cytoplasm"/>
    <property type="evidence" value="ECO:0000318"/>
    <property type="project" value="GO_Central"/>
</dbReference>
<keyword evidence="14" id="KW-1185">Reference proteome</keyword>
<keyword evidence="7" id="KW-0007">Acetylation</keyword>
<dbReference type="HOGENOM" id="CLU_037423_0_0_1"/>
<feature type="binding site" evidence="12">
    <location>
        <position position="104"/>
    </location>
    <ligand>
        <name>a divalent metal cation</name>
        <dbReference type="ChEBI" id="CHEBI:60240"/>
        <label>1</label>
    </ligand>
</feature>
<dbReference type="GO" id="GO:0005634">
    <property type="term" value="C:nucleus"/>
    <property type="evidence" value="ECO:0007669"/>
    <property type="project" value="UniProtKB-SubCell"/>
</dbReference>
<dbReference type="Proteomes" id="UP000001593">
    <property type="component" value="Unassembled WGS sequence"/>
</dbReference>
<keyword evidence="5" id="KW-0963">Cytoplasm</keyword>
<dbReference type="PhylomeDB" id="A7SAJ3"/>
<dbReference type="NCBIfam" id="TIGR00486">
    <property type="entry name" value="YbgI_SA1388"/>
    <property type="match status" value="1"/>
</dbReference>
<evidence type="ECO:0000256" key="5">
    <source>
        <dbReference type="ARBA" id="ARBA00022490"/>
    </source>
</evidence>
<dbReference type="EMBL" id="DS469609">
    <property type="protein sequence ID" value="EDO39288.1"/>
    <property type="molecule type" value="Genomic_DNA"/>
</dbReference>
<dbReference type="SUPFAM" id="SSF102705">
    <property type="entry name" value="NIF3 (NGG1p interacting factor 3)-like"/>
    <property type="match status" value="1"/>
</dbReference>
<gene>
    <name evidence="13" type="ORF">NEMVEDRAFT_v1g187611</name>
</gene>
<evidence type="ECO:0000256" key="7">
    <source>
        <dbReference type="ARBA" id="ARBA00022990"/>
    </source>
</evidence>
<evidence type="ECO:0000256" key="11">
    <source>
        <dbReference type="PIRNR" id="PIRNR037490"/>
    </source>
</evidence>
<evidence type="ECO:0000256" key="4">
    <source>
        <dbReference type="ARBA" id="ARBA00019069"/>
    </source>
</evidence>
<dbReference type="GO" id="GO:0046872">
    <property type="term" value="F:metal ion binding"/>
    <property type="evidence" value="ECO:0007669"/>
    <property type="project" value="UniProtKB-KW"/>
</dbReference>
<dbReference type="InterPro" id="IPR002678">
    <property type="entry name" value="DUF34/NIF3"/>
</dbReference>
<dbReference type="Pfam" id="PF01784">
    <property type="entry name" value="DUF34_NIF3"/>
    <property type="match status" value="1"/>
</dbReference>
<dbReference type="GO" id="GO:0006355">
    <property type="term" value="P:regulation of DNA-templated transcription"/>
    <property type="evidence" value="ECO:0007669"/>
    <property type="project" value="UniProtKB-ARBA"/>
</dbReference>